<evidence type="ECO:0000313" key="10">
    <source>
        <dbReference type="Proteomes" id="UP000054785"/>
    </source>
</evidence>
<reference evidence="9 10" key="1">
    <citation type="submission" date="2015-11" db="EMBL/GenBank/DDBJ databases">
        <title>Genomic analysis of 38 Legionella species identifies large and diverse effector repertoires.</title>
        <authorList>
            <person name="Burstein D."/>
            <person name="Amaro F."/>
            <person name="Zusman T."/>
            <person name="Lifshitz Z."/>
            <person name="Cohen O."/>
            <person name="Gilbert J.A."/>
            <person name="Pupko T."/>
            <person name="Shuman H.A."/>
            <person name="Segal G."/>
        </authorList>
    </citation>
    <scope>NUCLEOTIDE SEQUENCE [LARGE SCALE GENOMIC DNA]</scope>
    <source>
        <strain evidence="9 10">ATCC 49504</strain>
    </source>
</reference>
<keyword evidence="4 8" id="KW-0554">One-carbon metabolism</keyword>
<organism evidence="9 10">
    <name type="scientific">Legionella geestiana</name>
    <dbReference type="NCBI Taxonomy" id="45065"/>
    <lineage>
        <taxon>Bacteria</taxon>
        <taxon>Pseudomonadati</taxon>
        <taxon>Pseudomonadota</taxon>
        <taxon>Gammaproteobacteria</taxon>
        <taxon>Legionellales</taxon>
        <taxon>Legionellaceae</taxon>
        <taxon>Legionella</taxon>
    </lineage>
</organism>
<dbReference type="UniPathway" id="UPA00077">
    <property type="reaction ID" value="UER00158"/>
</dbReference>
<evidence type="ECO:0000256" key="4">
    <source>
        <dbReference type="ARBA" id="ARBA00022563"/>
    </source>
</evidence>
<accession>A0A0W0TTT4</accession>
<dbReference type="SUPFAM" id="SSF53597">
    <property type="entry name" value="Dihydrofolate reductase-like"/>
    <property type="match status" value="1"/>
</dbReference>
<evidence type="ECO:0000256" key="5">
    <source>
        <dbReference type="ARBA" id="ARBA00022857"/>
    </source>
</evidence>
<dbReference type="InterPro" id="IPR024072">
    <property type="entry name" value="DHFR-like_dom_sf"/>
</dbReference>
<dbReference type="EMBL" id="LNYC01000051">
    <property type="protein sequence ID" value="KTC99074.1"/>
    <property type="molecule type" value="Genomic_DNA"/>
</dbReference>
<protein>
    <recommendedName>
        <fullName evidence="3 8">Dihydrofolate reductase</fullName>
        <ecNumber evidence="3 8">1.5.1.3</ecNumber>
    </recommendedName>
</protein>
<keyword evidence="6 8" id="KW-0560">Oxidoreductase</keyword>
<comment type="caution">
    <text evidence="9">The sequence shown here is derived from an EMBL/GenBank/DDBJ whole genome shotgun (WGS) entry which is preliminary data.</text>
</comment>
<dbReference type="GO" id="GO:0006730">
    <property type="term" value="P:one-carbon metabolic process"/>
    <property type="evidence" value="ECO:0007669"/>
    <property type="project" value="UniProtKB-KW"/>
</dbReference>
<dbReference type="PATRIC" id="fig|45065.4.peg.1447"/>
<dbReference type="PROSITE" id="PS51330">
    <property type="entry name" value="DHFR_2"/>
    <property type="match status" value="1"/>
</dbReference>
<dbReference type="CDD" id="cd00209">
    <property type="entry name" value="DHFR"/>
    <property type="match status" value="1"/>
</dbReference>
<comment type="function">
    <text evidence="7 8">Key enzyme in folate metabolism. Catalyzes an essential reaction for de novo glycine and purine synthesis, and for DNA precursor synthesis.</text>
</comment>
<dbReference type="AlphaFoldDB" id="A0A0W0TTT4"/>
<dbReference type="PANTHER" id="PTHR48069:SF3">
    <property type="entry name" value="DIHYDROFOLATE REDUCTASE"/>
    <property type="match status" value="1"/>
</dbReference>
<dbReference type="Pfam" id="PF00186">
    <property type="entry name" value="DHFR_1"/>
    <property type="match status" value="1"/>
</dbReference>
<dbReference type="InterPro" id="IPR001796">
    <property type="entry name" value="DHFR_dom"/>
</dbReference>
<evidence type="ECO:0000256" key="2">
    <source>
        <dbReference type="ARBA" id="ARBA00009539"/>
    </source>
</evidence>
<dbReference type="RefSeq" id="WP_028387236.1">
    <property type="nucleotide sequence ID" value="NZ_CAAAHN010000005.1"/>
</dbReference>
<keyword evidence="5 8" id="KW-0521">NADP</keyword>
<dbReference type="OrthoDB" id="9804315at2"/>
<evidence type="ECO:0000256" key="3">
    <source>
        <dbReference type="ARBA" id="ARBA00012856"/>
    </source>
</evidence>
<dbReference type="PANTHER" id="PTHR48069">
    <property type="entry name" value="DIHYDROFOLATE REDUCTASE"/>
    <property type="match status" value="1"/>
</dbReference>
<dbReference type="FunFam" id="3.40.430.10:FF:000001">
    <property type="entry name" value="Dihydrofolate reductase"/>
    <property type="match status" value="1"/>
</dbReference>
<dbReference type="GO" id="GO:0005829">
    <property type="term" value="C:cytosol"/>
    <property type="evidence" value="ECO:0007669"/>
    <property type="project" value="TreeGrafter"/>
</dbReference>
<dbReference type="Gene3D" id="3.40.430.10">
    <property type="entry name" value="Dihydrofolate Reductase, subunit A"/>
    <property type="match status" value="1"/>
</dbReference>
<evidence type="ECO:0000256" key="1">
    <source>
        <dbReference type="ARBA" id="ARBA00004903"/>
    </source>
</evidence>
<dbReference type="InterPro" id="IPR012259">
    <property type="entry name" value="DHFR"/>
</dbReference>
<evidence type="ECO:0000256" key="7">
    <source>
        <dbReference type="ARBA" id="ARBA00025067"/>
    </source>
</evidence>
<evidence type="ECO:0000256" key="8">
    <source>
        <dbReference type="PIRNR" id="PIRNR000194"/>
    </source>
</evidence>
<dbReference type="PIRSF" id="PIRSF000194">
    <property type="entry name" value="DHFR"/>
    <property type="match status" value="1"/>
</dbReference>
<dbReference type="GO" id="GO:0046655">
    <property type="term" value="P:folic acid metabolic process"/>
    <property type="evidence" value="ECO:0007669"/>
    <property type="project" value="TreeGrafter"/>
</dbReference>
<comment type="pathway">
    <text evidence="1 8">Cofactor biosynthesis; tetrahydrofolate biosynthesis; 5,6,7,8-tetrahydrofolate from 7,8-dihydrofolate: step 1/1.</text>
</comment>
<comment type="similarity">
    <text evidence="2 8">Belongs to the dihydrofolate reductase family.</text>
</comment>
<dbReference type="GO" id="GO:0046654">
    <property type="term" value="P:tetrahydrofolate biosynthetic process"/>
    <property type="evidence" value="ECO:0007669"/>
    <property type="project" value="UniProtKB-UniPathway"/>
</dbReference>
<dbReference type="PRINTS" id="PR00070">
    <property type="entry name" value="DHFR"/>
</dbReference>
<sequence>MSTINIVAAVDEAMGIGRTNQLLCHLPADLQHFRALTMGKPVIMGRRTFESIGRPLPGRQNLVLTRSNWNAPGVTTVASIAEGIEKVSGEPNIMIIGGAGVFAEAIEFADSLYITYIEHRFDADVFFPPIRPEIWQCVSREERLADEKNPYRLAFCRYERKKISA</sequence>
<comment type="catalytic activity">
    <reaction evidence="8">
        <text>(6S)-5,6,7,8-tetrahydrofolate + NADP(+) = 7,8-dihydrofolate + NADPH + H(+)</text>
        <dbReference type="Rhea" id="RHEA:15009"/>
        <dbReference type="ChEBI" id="CHEBI:15378"/>
        <dbReference type="ChEBI" id="CHEBI:57451"/>
        <dbReference type="ChEBI" id="CHEBI:57453"/>
        <dbReference type="ChEBI" id="CHEBI:57783"/>
        <dbReference type="ChEBI" id="CHEBI:58349"/>
        <dbReference type="EC" id="1.5.1.3"/>
    </reaction>
</comment>
<dbReference type="Proteomes" id="UP000054785">
    <property type="component" value="Unassembled WGS sequence"/>
</dbReference>
<dbReference type="STRING" id="45065.Lgee_1340"/>
<evidence type="ECO:0000256" key="6">
    <source>
        <dbReference type="ARBA" id="ARBA00023002"/>
    </source>
</evidence>
<keyword evidence="10" id="KW-1185">Reference proteome</keyword>
<name>A0A0W0TTT4_9GAMM</name>
<dbReference type="GO" id="GO:0070401">
    <property type="term" value="F:NADP+ binding"/>
    <property type="evidence" value="ECO:0007669"/>
    <property type="project" value="UniProtKB-ARBA"/>
</dbReference>
<evidence type="ECO:0000313" key="9">
    <source>
        <dbReference type="EMBL" id="KTC99074.1"/>
    </source>
</evidence>
<dbReference type="EC" id="1.5.1.3" evidence="3 8"/>
<gene>
    <name evidence="9" type="primary">folA</name>
    <name evidence="9" type="ORF">Lgee_1340</name>
</gene>
<proteinExistence type="inferred from homology"/>
<dbReference type="GO" id="GO:0004146">
    <property type="term" value="F:dihydrofolate reductase activity"/>
    <property type="evidence" value="ECO:0007669"/>
    <property type="project" value="UniProtKB-EC"/>
</dbReference>
<dbReference type="GO" id="GO:0046452">
    <property type="term" value="P:dihydrofolate metabolic process"/>
    <property type="evidence" value="ECO:0007669"/>
    <property type="project" value="TreeGrafter"/>
</dbReference>